<dbReference type="InterPro" id="IPR029058">
    <property type="entry name" value="AB_hydrolase_fold"/>
</dbReference>
<dbReference type="GO" id="GO:0016787">
    <property type="term" value="F:hydrolase activity"/>
    <property type="evidence" value="ECO:0007669"/>
    <property type="project" value="UniProtKB-KW"/>
</dbReference>
<accession>A0ABX1TVY3</accession>
<protein>
    <submittedName>
        <fullName evidence="2">Alpha/beta fold hydrolase</fullName>
    </submittedName>
</protein>
<dbReference type="Proteomes" id="UP000749010">
    <property type="component" value="Unassembled WGS sequence"/>
</dbReference>
<reference evidence="2 3" key="1">
    <citation type="submission" date="2019-03" db="EMBL/GenBank/DDBJ databases">
        <title>Metabolic reconstructions from genomes of highly enriched 'Candidatus Accumulibacter' and 'Candidatus Competibacter' bioreactor populations.</title>
        <authorList>
            <person name="Annavajhala M.K."/>
            <person name="Welles L."/>
            <person name="Abbas B."/>
            <person name="Sorokin D."/>
            <person name="Park H."/>
            <person name="Van Loosdrecht M."/>
            <person name="Chandran K."/>
        </authorList>
    </citation>
    <scope>NUCLEOTIDE SEQUENCE [LARGE SCALE GENOMIC DNA]</scope>
    <source>
        <strain evidence="2 3">SBR_S</strain>
    </source>
</reference>
<keyword evidence="2" id="KW-0378">Hydrolase</keyword>
<keyword evidence="3" id="KW-1185">Reference proteome</keyword>
<dbReference type="SUPFAM" id="SSF53474">
    <property type="entry name" value="alpha/beta-Hydrolases"/>
    <property type="match status" value="1"/>
</dbReference>
<evidence type="ECO:0000313" key="2">
    <source>
        <dbReference type="EMBL" id="NMQ27234.1"/>
    </source>
</evidence>
<comment type="caution">
    <text evidence="2">The sequence shown here is derived from an EMBL/GenBank/DDBJ whole genome shotgun (WGS) entry which is preliminary data.</text>
</comment>
<dbReference type="EMBL" id="SPMY01000016">
    <property type="protein sequence ID" value="NMQ27234.1"/>
    <property type="molecule type" value="Genomic_DNA"/>
</dbReference>
<proteinExistence type="predicted"/>
<organism evidence="2 3">
    <name type="scientific">Candidatus Accumulibacter phosphatis</name>
    <dbReference type="NCBI Taxonomy" id="327160"/>
    <lineage>
        <taxon>Bacteria</taxon>
        <taxon>Pseudomonadati</taxon>
        <taxon>Pseudomonadota</taxon>
        <taxon>Betaproteobacteria</taxon>
        <taxon>Candidatus Accumulibacter</taxon>
    </lineage>
</organism>
<name>A0ABX1TVY3_9PROT</name>
<dbReference type="PANTHER" id="PTHR37946">
    <property type="entry name" value="SLL1969 PROTEIN"/>
    <property type="match status" value="1"/>
</dbReference>
<sequence>MILACGFASASCPKLAAQGRPLAEALELANNNAPQEPGLEHSTPNRDQHKQATVILVHGLWTPAAVFALHSHWLKRHAYRTRRFGYPSVRATLTQNAQALKTFVAATTASEIHLVGHSMGGLIILDLLAQAPDPRLRRAVFLGTPSLDSHCARRLARMAGMPTLLGRSIMEWLSRPTATSVLPQSSIPIGVLAGTRSVGLGRIVPSLPQPNDGVVSVAETRLPGAADFITLPVAHSEMLASRACAAQIVSFLETGRFRHD</sequence>
<dbReference type="PANTHER" id="PTHR37946:SF1">
    <property type="entry name" value="SLL1969 PROTEIN"/>
    <property type="match status" value="1"/>
</dbReference>
<dbReference type="InterPro" id="IPR000073">
    <property type="entry name" value="AB_hydrolase_1"/>
</dbReference>
<gene>
    <name evidence="2" type="ORF">E4Q23_05370</name>
</gene>
<feature type="domain" description="AB hydrolase-1" evidence="1">
    <location>
        <begin position="54"/>
        <end position="181"/>
    </location>
</feature>
<evidence type="ECO:0000259" key="1">
    <source>
        <dbReference type="Pfam" id="PF12697"/>
    </source>
</evidence>
<evidence type="ECO:0000313" key="3">
    <source>
        <dbReference type="Proteomes" id="UP000749010"/>
    </source>
</evidence>
<dbReference type="Gene3D" id="3.40.50.1820">
    <property type="entry name" value="alpha/beta hydrolase"/>
    <property type="match status" value="1"/>
</dbReference>
<dbReference type="Pfam" id="PF12697">
    <property type="entry name" value="Abhydrolase_6"/>
    <property type="match status" value="1"/>
</dbReference>